<sequence>MNELELIGLKFLISQHTPLKVVPALSDIIVDYYNTKYRMLKALCETDRSEETGRFYIYTRLNQHDEYRMRKIIIHNNLRELVRNQKIKDHACTMSLTSVDVDISHIEIVEIHHFIPYDEYDQFYVPTAFSGAKDTSFATT</sequence>
<reference evidence="1" key="1">
    <citation type="submission" date="2018-10" db="EMBL/GenBank/DDBJ databases">
        <title>Hidden diversity of soil giant viruses.</title>
        <authorList>
            <person name="Schulz F."/>
            <person name="Alteio L."/>
            <person name="Goudeau D."/>
            <person name="Ryan E.M."/>
            <person name="Malmstrom R.R."/>
            <person name="Blanchard J."/>
            <person name="Woyke T."/>
        </authorList>
    </citation>
    <scope>NUCLEOTIDE SEQUENCE</scope>
    <source>
        <strain evidence="1">SMV1</strain>
    </source>
</reference>
<evidence type="ECO:0000313" key="1">
    <source>
        <dbReference type="EMBL" id="AYV86330.1"/>
    </source>
</evidence>
<dbReference type="EMBL" id="MK072501">
    <property type="protein sequence ID" value="AYV86330.1"/>
    <property type="molecule type" value="Genomic_DNA"/>
</dbReference>
<organism evidence="1">
    <name type="scientific">Solumvirus sp</name>
    <dbReference type="NCBI Taxonomy" id="2487773"/>
    <lineage>
        <taxon>Viruses</taxon>
        <taxon>Pithoviruses</taxon>
    </lineage>
</organism>
<proteinExistence type="predicted"/>
<name>A0A3G5AGT9_9VIRU</name>
<protein>
    <submittedName>
        <fullName evidence="1">Uncharacterized protein</fullName>
    </submittedName>
</protein>
<accession>A0A3G5AGT9</accession>
<gene>
    <name evidence="1" type="ORF">Solumvirus4_28</name>
</gene>